<evidence type="ECO:0000313" key="2">
    <source>
        <dbReference type="Proteomes" id="UP000240883"/>
    </source>
</evidence>
<gene>
    <name evidence="1" type="ORF">BS50DRAFT_415637</name>
</gene>
<evidence type="ECO:0000313" key="1">
    <source>
        <dbReference type="EMBL" id="PSN66479.1"/>
    </source>
</evidence>
<sequence length="109" mass="11652">MVQSGAERPWRRGRVGRRGCWGFLVCSSRPGTYSSRSRTAQAYISSASLAASTSAASCRRAPARHSVGPSRPRLDGALPTGCVDQRFVSLFLLSSGTVRPADMVLRAPV</sequence>
<dbReference type="Proteomes" id="UP000240883">
    <property type="component" value="Unassembled WGS sequence"/>
</dbReference>
<dbReference type="EMBL" id="KZ678136">
    <property type="protein sequence ID" value="PSN66479.1"/>
    <property type="molecule type" value="Genomic_DNA"/>
</dbReference>
<dbReference type="AlphaFoldDB" id="A0A2T2NM88"/>
<proteinExistence type="predicted"/>
<protein>
    <submittedName>
        <fullName evidence="1">Uncharacterized protein</fullName>
    </submittedName>
</protein>
<organism evidence="1 2">
    <name type="scientific">Corynespora cassiicola Philippines</name>
    <dbReference type="NCBI Taxonomy" id="1448308"/>
    <lineage>
        <taxon>Eukaryota</taxon>
        <taxon>Fungi</taxon>
        <taxon>Dikarya</taxon>
        <taxon>Ascomycota</taxon>
        <taxon>Pezizomycotina</taxon>
        <taxon>Dothideomycetes</taxon>
        <taxon>Pleosporomycetidae</taxon>
        <taxon>Pleosporales</taxon>
        <taxon>Corynesporascaceae</taxon>
        <taxon>Corynespora</taxon>
    </lineage>
</organism>
<accession>A0A2T2NM88</accession>
<name>A0A2T2NM88_CORCC</name>
<keyword evidence="2" id="KW-1185">Reference proteome</keyword>
<reference evidence="1 2" key="1">
    <citation type="journal article" date="2018" name="Front. Microbiol.">
        <title>Genome-Wide Analysis of Corynespora cassiicola Leaf Fall Disease Putative Effectors.</title>
        <authorList>
            <person name="Lopez D."/>
            <person name="Ribeiro S."/>
            <person name="Label P."/>
            <person name="Fumanal B."/>
            <person name="Venisse J.S."/>
            <person name="Kohler A."/>
            <person name="de Oliveira R.R."/>
            <person name="Labutti K."/>
            <person name="Lipzen A."/>
            <person name="Lail K."/>
            <person name="Bauer D."/>
            <person name="Ohm R.A."/>
            <person name="Barry K.W."/>
            <person name="Spatafora J."/>
            <person name="Grigoriev I.V."/>
            <person name="Martin F.M."/>
            <person name="Pujade-Renaud V."/>
        </authorList>
    </citation>
    <scope>NUCLEOTIDE SEQUENCE [LARGE SCALE GENOMIC DNA]</scope>
    <source>
        <strain evidence="1 2">Philippines</strain>
    </source>
</reference>